<dbReference type="PANTHER" id="PTHR33164:SF99">
    <property type="entry name" value="MARR FAMILY REGULATORY PROTEIN"/>
    <property type="match status" value="1"/>
</dbReference>
<dbReference type="Proteomes" id="UP000214688">
    <property type="component" value="Chromosome"/>
</dbReference>
<dbReference type="SUPFAM" id="SSF46785">
    <property type="entry name" value="Winged helix' DNA-binding domain"/>
    <property type="match status" value="1"/>
</dbReference>
<dbReference type="InterPro" id="IPR039422">
    <property type="entry name" value="MarR/SlyA-like"/>
</dbReference>
<dbReference type="InterPro" id="IPR036388">
    <property type="entry name" value="WH-like_DNA-bd_sf"/>
</dbReference>
<gene>
    <name evidence="3" type="ORF">CIG75_04285</name>
</gene>
<evidence type="ECO:0000259" key="2">
    <source>
        <dbReference type="PROSITE" id="PS50995"/>
    </source>
</evidence>
<evidence type="ECO:0000313" key="4">
    <source>
        <dbReference type="Proteomes" id="UP000214688"/>
    </source>
</evidence>
<dbReference type="KEGG" id="tab:CIG75_04285"/>
<sequence>MPRGGDGAVREKLEAQFVKFFRRAIAEYRQELNRDLSGPQVQILELLEWYGPSNVSHLAERLYVTCGAVTLLADKMQKAGYLTRERSEQDRRVVMVSLTEKGRELLTEAREIRARLFTRYFGRLTADELNDLANLFNKMEHYIEGEDHGRVR</sequence>
<accession>A0A223CY09</accession>
<feature type="domain" description="HTH marR-type" evidence="2">
    <location>
        <begin position="14"/>
        <end position="141"/>
    </location>
</feature>
<proteinExistence type="predicted"/>
<dbReference type="PROSITE" id="PS50995">
    <property type="entry name" value="HTH_MARR_2"/>
    <property type="match status" value="1"/>
</dbReference>
<dbReference type="PANTHER" id="PTHR33164">
    <property type="entry name" value="TRANSCRIPTIONAL REGULATOR, MARR FAMILY"/>
    <property type="match status" value="1"/>
</dbReference>
<dbReference type="Pfam" id="PF01047">
    <property type="entry name" value="MarR"/>
    <property type="match status" value="1"/>
</dbReference>
<name>A0A223CY09_9BACL</name>
<dbReference type="EMBL" id="CP022657">
    <property type="protein sequence ID" value="ASS74280.1"/>
    <property type="molecule type" value="Genomic_DNA"/>
</dbReference>
<keyword evidence="4" id="KW-1185">Reference proteome</keyword>
<organism evidence="3 4">
    <name type="scientific">Tumebacillus algifaecis</name>
    <dbReference type="NCBI Taxonomy" id="1214604"/>
    <lineage>
        <taxon>Bacteria</taxon>
        <taxon>Bacillati</taxon>
        <taxon>Bacillota</taxon>
        <taxon>Bacilli</taxon>
        <taxon>Bacillales</taxon>
        <taxon>Alicyclobacillaceae</taxon>
        <taxon>Tumebacillus</taxon>
    </lineage>
</organism>
<dbReference type="Gene3D" id="1.10.10.10">
    <property type="entry name" value="Winged helix-like DNA-binding domain superfamily/Winged helix DNA-binding domain"/>
    <property type="match status" value="1"/>
</dbReference>
<reference evidence="3 4" key="1">
    <citation type="journal article" date="2015" name="Int. J. Syst. Evol. Microbiol.">
        <title>Tumebacillus algifaecis sp. nov., isolated from decomposing algal scum.</title>
        <authorList>
            <person name="Wu Y.F."/>
            <person name="Zhang B."/>
            <person name="Xing P."/>
            <person name="Wu Q.L."/>
            <person name="Liu S.J."/>
        </authorList>
    </citation>
    <scope>NUCLEOTIDE SEQUENCE [LARGE SCALE GENOMIC DNA]</scope>
    <source>
        <strain evidence="3 4">THMBR28</strain>
    </source>
</reference>
<dbReference type="GO" id="GO:0003677">
    <property type="term" value="F:DNA binding"/>
    <property type="evidence" value="ECO:0007669"/>
    <property type="project" value="UniProtKB-KW"/>
</dbReference>
<dbReference type="GO" id="GO:0003700">
    <property type="term" value="F:DNA-binding transcription factor activity"/>
    <property type="evidence" value="ECO:0007669"/>
    <property type="project" value="InterPro"/>
</dbReference>
<dbReference type="InterPro" id="IPR000835">
    <property type="entry name" value="HTH_MarR-typ"/>
</dbReference>
<evidence type="ECO:0000256" key="1">
    <source>
        <dbReference type="ARBA" id="ARBA00023125"/>
    </source>
</evidence>
<evidence type="ECO:0000313" key="3">
    <source>
        <dbReference type="EMBL" id="ASS74280.1"/>
    </source>
</evidence>
<dbReference type="GO" id="GO:0006950">
    <property type="term" value="P:response to stress"/>
    <property type="evidence" value="ECO:0007669"/>
    <property type="project" value="TreeGrafter"/>
</dbReference>
<dbReference type="PRINTS" id="PR00598">
    <property type="entry name" value="HTHMARR"/>
</dbReference>
<keyword evidence="1" id="KW-0238">DNA-binding</keyword>
<dbReference type="AlphaFoldDB" id="A0A223CY09"/>
<dbReference type="InterPro" id="IPR036390">
    <property type="entry name" value="WH_DNA-bd_sf"/>
</dbReference>
<protein>
    <recommendedName>
        <fullName evidence="2">HTH marR-type domain-containing protein</fullName>
    </recommendedName>
</protein>
<dbReference type="SMART" id="SM00347">
    <property type="entry name" value="HTH_MARR"/>
    <property type="match status" value="1"/>
</dbReference>